<comment type="subcellular location">
    <subcellularLocation>
        <location evidence="1 8">Cell membrane</location>
        <topology evidence="1 8">Multi-pass membrane protein</topology>
    </subcellularLocation>
</comment>
<dbReference type="NCBIfam" id="TIGR00710">
    <property type="entry name" value="efflux_Bcr_CflA"/>
    <property type="match status" value="1"/>
</dbReference>
<organism evidence="10 11">
    <name type="scientific">Bacillus mojavensis</name>
    <dbReference type="NCBI Taxonomy" id="72360"/>
    <lineage>
        <taxon>Bacteria</taxon>
        <taxon>Bacillati</taxon>
        <taxon>Bacillota</taxon>
        <taxon>Bacilli</taxon>
        <taxon>Bacillales</taxon>
        <taxon>Bacillaceae</taxon>
        <taxon>Bacillus</taxon>
    </lineage>
</organism>
<feature type="transmembrane region" description="Helical" evidence="8">
    <location>
        <begin position="48"/>
        <end position="67"/>
    </location>
</feature>
<keyword evidence="7 8" id="KW-0472">Membrane</keyword>
<comment type="caution">
    <text evidence="10">The sequence shown here is derived from an EMBL/GenBank/DDBJ whole genome shotgun (WGS) entry which is preliminary data.</text>
</comment>
<reference evidence="10" key="1">
    <citation type="submission" date="2022-02" db="EMBL/GenBank/DDBJ databases">
        <title>Crop Bioprotection Bacillus Genome Sequencing.</title>
        <authorList>
            <person name="Dunlap C."/>
        </authorList>
    </citation>
    <scope>NUCLEOTIDE SEQUENCE</scope>
    <source>
        <strain evidence="10">CK3O2B-54A</strain>
    </source>
</reference>
<feature type="transmembrane region" description="Helical" evidence="8">
    <location>
        <begin position="170"/>
        <end position="189"/>
    </location>
</feature>
<feature type="transmembrane region" description="Helical" evidence="8">
    <location>
        <begin position="347"/>
        <end position="366"/>
    </location>
</feature>
<dbReference type="Proteomes" id="UP001075387">
    <property type="component" value="Unassembled WGS sequence"/>
</dbReference>
<feature type="transmembrane region" description="Helical" evidence="8">
    <location>
        <begin position="372"/>
        <end position="391"/>
    </location>
</feature>
<keyword evidence="4 8" id="KW-1003">Cell membrane</keyword>
<dbReference type="InterPro" id="IPR004812">
    <property type="entry name" value="Efflux_drug-R_Bcr/CmlA"/>
</dbReference>
<evidence type="ECO:0000256" key="3">
    <source>
        <dbReference type="ARBA" id="ARBA00022448"/>
    </source>
</evidence>
<dbReference type="EMBL" id="JALAQA010000001">
    <property type="protein sequence ID" value="MCY8508351.1"/>
    <property type="molecule type" value="Genomic_DNA"/>
</dbReference>
<evidence type="ECO:0000256" key="7">
    <source>
        <dbReference type="ARBA" id="ARBA00023136"/>
    </source>
</evidence>
<evidence type="ECO:0000259" key="9">
    <source>
        <dbReference type="PROSITE" id="PS50850"/>
    </source>
</evidence>
<sequence>MLQNPTGKERLALAFLLGMLAILGPLNIDMYLPSFPDIADDLSASASLVQLSLTACLIGLTIGQVIVGPVSDAQGRRKPLLICIFLFALSSLFCALSPNITTLVAARFLQGITASAGLVLSRAIVRDVFTGRELSKFFSLLMVITAVAPMIAPMTGGALLLLPFATWHTIFHFLTIIGFVLVLIIALKLKETLPPEKRIPSSIGTSVRTMGSLLKDRSFMGYALTVGFIHGGSFAYVSGTPFVYQDIYGVSPQVFSILFGINGLAIITGSFIIGRFGGIIHEKSLLRMAVITAMIATAVLLTMTMIHGPLAALVISIFVYMITIGMVLTSTFTLAMEKQGHRAGSASALLGMLPLLLGSIVSPLVGIDETTAVPMGAIMFVTAVIGSLAFFRLTKESVKQN</sequence>
<accession>A0AAP3CNE0</accession>
<feature type="transmembrane region" description="Helical" evidence="8">
    <location>
        <begin position="250"/>
        <end position="273"/>
    </location>
</feature>
<keyword evidence="6 8" id="KW-1133">Transmembrane helix</keyword>
<dbReference type="GO" id="GO:0005886">
    <property type="term" value="C:plasma membrane"/>
    <property type="evidence" value="ECO:0007669"/>
    <property type="project" value="UniProtKB-SubCell"/>
</dbReference>
<name>A0AAP3CNE0_BACMO</name>
<dbReference type="PANTHER" id="PTHR23502:SF132">
    <property type="entry name" value="POLYAMINE TRANSPORTER 2-RELATED"/>
    <property type="match status" value="1"/>
</dbReference>
<feature type="transmembrane region" description="Helical" evidence="8">
    <location>
        <begin position="285"/>
        <end position="306"/>
    </location>
</feature>
<dbReference type="GO" id="GO:0042910">
    <property type="term" value="F:xenobiotic transmembrane transporter activity"/>
    <property type="evidence" value="ECO:0007669"/>
    <property type="project" value="InterPro"/>
</dbReference>
<comment type="similarity">
    <text evidence="2 8">Belongs to the major facilitator superfamily. Bcr/CmlA family.</text>
</comment>
<dbReference type="InterPro" id="IPR036259">
    <property type="entry name" value="MFS_trans_sf"/>
</dbReference>
<evidence type="ECO:0000256" key="4">
    <source>
        <dbReference type="ARBA" id="ARBA00022475"/>
    </source>
</evidence>
<feature type="transmembrane region" description="Helical" evidence="8">
    <location>
        <begin position="219"/>
        <end position="238"/>
    </location>
</feature>
<evidence type="ECO:0000256" key="8">
    <source>
        <dbReference type="RuleBase" id="RU365088"/>
    </source>
</evidence>
<feature type="transmembrane region" description="Helical" evidence="8">
    <location>
        <begin position="137"/>
        <end position="164"/>
    </location>
</feature>
<dbReference type="InterPro" id="IPR020846">
    <property type="entry name" value="MFS_dom"/>
</dbReference>
<evidence type="ECO:0000256" key="6">
    <source>
        <dbReference type="ARBA" id="ARBA00022989"/>
    </source>
</evidence>
<dbReference type="Pfam" id="PF07690">
    <property type="entry name" value="MFS_1"/>
    <property type="match status" value="1"/>
</dbReference>
<dbReference type="InterPro" id="IPR011701">
    <property type="entry name" value="MFS"/>
</dbReference>
<dbReference type="PROSITE" id="PS50850">
    <property type="entry name" value="MFS"/>
    <property type="match status" value="1"/>
</dbReference>
<proteinExistence type="inferred from homology"/>
<feature type="transmembrane region" description="Helical" evidence="8">
    <location>
        <begin position="12"/>
        <end position="28"/>
    </location>
</feature>
<keyword evidence="5 8" id="KW-0812">Transmembrane</keyword>
<feature type="domain" description="Major facilitator superfamily (MFS) profile" evidence="9">
    <location>
        <begin position="13"/>
        <end position="398"/>
    </location>
</feature>
<gene>
    <name evidence="10" type="ORF">MOD07_02085</name>
</gene>
<evidence type="ECO:0000313" key="10">
    <source>
        <dbReference type="EMBL" id="MCY8508351.1"/>
    </source>
</evidence>
<feature type="transmembrane region" description="Helical" evidence="8">
    <location>
        <begin position="79"/>
        <end position="98"/>
    </location>
</feature>
<protein>
    <recommendedName>
        <fullName evidence="8">Bcr/CflA family efflux transporter</fullName>
    </recommendedName>
</protein>
<dbReference type="GO" id="GO:1990961">
    <property type="term" value="P:xenobiotic detoxification by transmembrane export across the plasma membrane"/>
    <property type="evidence" value="ECO:0007669"/>
    <property type="project" value="InterPro"/>
</dbReference>
<evidence type="ECO:0000313" key="11">
    <source>
        <dbReference type="Proteomes" id="UP001075387"/>
    </source>
</evidence>
<dbReference type="SUPFAM" id="SSF103473">
    <property type="entry name" value="MFS general substrate transporter"/>
    <property type="match status" value="1"/>
</dbReference>
<feature type="transmembrane region" description="Helical" evidence="8">
    <location>
        <begin position="104"/>
        <end position="125"/>
    </location>
</feature>
<dbReference type="AlphaFoldDB" id="A0AAP3CNE0"/>
<dbReference type="RefSeq" id="WP_268444479.1">
    <property type="nucleotide sequence ID" value="NZ_JALAQA010000001.1"/>
</dbReference>
<feature type="transmembrane region" description="Helical" evidence="8">
    <location>
        <begin position="312"/>
        <end position="335"/>
    </location>
</feature>
<dbReference type="PANTHER" id="PTHR23502">
    <property type="entry name" value="MAJOR FACILITATOR SUPERFAMILY"/>
    <property type="match status" value="1"/>
</dbReference>
<evidence type="ECO:0000256" key="5">
    <source>
        <dbReference type="ARBA" id="ARBA00022692"/>
    </source>
</evidence>
<dbReference type="CDD" id="cd17320">
    <property type="entry name" value="MFS_MdfA_MDR_like"/>
    <property type="match status" value="1"/>
</dbReference>
<evidence type="ECO:0000256" key="1">
    <source>
        <dbReference type="ARBA" id="ARBA00004651"/>
    </source>
</evidence>
<dbReference type="Gene3D" id="1.20.1720.10">
    <property type="entry name" value="Multidrug resistance protein D"/>
    <property type="match status" value="1"/>
</dbReference>
<keyword evidence="3 8" id="KW-0813">Transport</keyword>
<dbReference type="FunFam" id="1.20.1720.10:FF:000005">
    <property type="entry name" value="Bcr/CflA family efflux transporter"/>
    <property type="match status" value="1"/>
</dbReference>
<evidence type="ECO:0000256" key="2">
    <source>
        <dbReference type="ARBA" id="ARBA00006236"/>
    </source>
</evidence>